<name>A0A0S2JZY2_9GAMM</name>
<proteinExistence type="predicted"/>
<organism evidence="1 2">
    <name type="scientific">Pseudoalteromonas phenolica</name>
    <dbReference type="NCBI Taxonomy" id="161398"/>
    <lineage>
        <taxon>Bacteria</taxon>
        <taxon>Pseudomonadati</taxon>
        <taxon>Pseudomonadota</taxon>
        <taxon>Gammaproteobacteria</taxon>
        <taxon>Alteromonadales</taxon>
        <taxon>Pseudoalteromonadaceae</taxon>
        <taxon>Pseudoalteromonas</taxon>
    </lineage>
</organism>
<dbReference type="KEGG" id="pphe:PP2015_1256"/>
<dbReference type="PATRIC" id="fig|161398.10.peg.1278"/>
<gene>
    <name evidence="1" type="ORF">PP2015_1256</name>
</gene>
<evidence type="ECO:0000313" key="1">
    <source>
        <dbReference type="EMBL" id="ALO41770.1"/>
    </source>
</evidence>
<dbReference type="Proteomes" id="UP000061457">
    <property type="component" value="Chromosome I"/>
</dbReference>
<dbReference type="AlphaFoldDB" id="A0A0S2JZY2"/>
<evidence type="ECO:0000313" key="2">
    <source>
        <dbReference type="Proteomes" id="UP000061457"/>
    </source>
</evidence>
<reference evidence="1 2" key="1">
    <citation type="submission" date="2015-11" db="EMBL/GenBank/DDBJ databases">
        <authorList>
            <person name="Zhang Y."/>
            <person name="Guo Z."/>
        </authorList>
    </citation>
    <scope>NUCLEOTIDE SEQUENCE [LARGE SCALE GENOMIC DNA]</scope>
    <source>
        <strain evidence="1 2">KCTC 12086</strain>
    </source>
</reference>
<keyword evidence="2" id="KW-1185">Reference proteome</keyword>
<protein>
    <submittedName>
        <fullName evidence="1">Uncharacterized protein</fullName>
    </submittedName>
</protein>
<accession>A0A0S2JZY2</accession>
<dbReference type="EMBL" id="CP013187">
    <property type="protein sequence ID" value="ALO41770.1"/>
    <property type="molecule type" value="Genomic_DNA"/>
</dbReference>
<sequence>MILKSVHMCLKETIACYTPCLKTHCRRPQLEAPVLVSQYIEGSLALAKWYGSSHCTLLQELYLKRVFNELLNKIADPLVHESIRKQCFEQLYKPLLALKRFYKQQQADKQKYLALELEARVLCREFNPFL</sequence>
<dbReference type="STRING" id="161398.PP2015_1256"/>
<dbReference type="RefSeq" id="WP_227009181.1">
    <property type="nucleotide sequence ID" value="NZ_CP013187.1"/>
</dbReference>